<proteinExistence type="predicted"/>
<evidence type="ECO:0000256" key="1">
    <source>
        <dbReference type="SAM" id="MobiDB-lite"/>
    </source>
</evidence>
<organism evidence="2">
    <name type="scientific">Arundo donax</name>
    <name type="common">Giant reed</name>
    <name type="synonym">Donax arundinaceus</name>
    <dbReference type="NCBI Taxonomy" id="35708"/>
    <lineage>
        <taxon>Eukaryota</taxon>
        <taxon>Viridiplantae</taxon>
        <taxon>Streptophyta</taxon>
        <taxon>Embryophyta</taxon>
        <taxon>Tracheophyta</taxon>
        <taxon>Spermatophyta</taxon>
        <taxon>Magnoliopsida</taxon>
        <taxon>Liliopsida</taxon>
        <taxon>Poales</taxon>
        <taxon>Poaceae</taxon>
        <taxon>PACMAD clade</taxon>
        <taxon>Arundinoideae</taxon>
        <taxon>Arundineae</taxon>
        <taxon>Arundo</taxon>
    </lineage>
</organism>
<accession>A0A0A9BH90</accession>
<dbReference type="AlphaFoldDB" id="A0A0A9BH90"/>
<evidence type="ECO:0000313" key="2">
    <source>
        <dbReference type="EMBL" id="JAD61523.1"/>
    </source>
</evidence>
<reference evidence="2" key="1">
    <citation type="submission" date="2014-09" db="EMBL/GenBank/DDBJ databases">
        <authorList>
            <person name="Magalhaes I.L.F."/>
            <person name="Oliveira U."/>
            <person name="Santos F.R."/>
            <person name="Vidigal T.H.D.A."/>
            <person name="Brescovit A.D."/>
            <person name="Santos A.J."/>
        </authorList>
    </citation>
    <scope>NUCLEOTIDE SEQUENCE</scope>
    <source>
        <tissue evidence="2">Shoot tissue taken approximately 20 cm above the soil surface</tissue>
    </source>
</reference>
<feature type="compositionally biased region" description="Basic and acidic residues" evidence="1">
    <location>
        <begin position="46"/>
        <end position="58"/>
    </location>
</feature>
<reference evidence="2" key="2">
    <citation type="journal article" date="2015" name="Data Brief">
        <title>Shoot transcriptome of the giant reed, Arundo donax.</title>
        <authorList>
            <person name="Barrero R.A."/>
            <person name="Guerrero F.D."/>
            <person name="Moolhuijzen P."/>
            <person name="Goolsby J.A."/>
            <person name="Tidwell J."/>
            <person name="Bellgard S.E."/>
            <person name="Bellgard M.I."/>
        </authorList>
    </citation>
    <scope>NUCLEOTIDE SEQUENCE</scope>
    <source>
        <tissue evidence="2">Shoot tissue taken approximately 20 cm above the soil surface</tissue>
    </source>
</reference>
<sequence>MRVAIHYTAEHPSMIHATSSPSTPLCYHNSTAVHDARPPAGPDKLAGIRDAHPPRSRPEAPIACLIPGTGEEAPCPSDHKFTTHSTAHTKARTHTSNQTT</sequence>
<dbReference type="EMBL" id="GBRH01236372">
    <property type="protein sequence ID" value="JAD61523.1"/>
    <property type="molecule type" value="Transcribed_RNA"/>
</dbReference>
<name>A0A0A9BH90_ARUDO</name>
<protein>
    <submittedName>
        <fullName evidence="2">Uncharacterized protein</fullName>
    </submittedName>
</protein>
<feature type="region of interest" description="Disordered" evidence="1">
    <location>
        <begin position="34"/>
        <end position="100"/>
    </location>
</feature>